<dbReference type="PROSITE" id="PS51272">
    <property type="entry name" value="SLH"/>
    <property type="match status" value="3"/>
</dbReference>
<dbReference type="PROSITE" id="PS51732">
    <property type="entry name" value="ASN_GLN_ASE_3"/>
    <property type="match status" value="1"/>
</dbReference>
<organism evidence="3 4">
    <name type="scientific">Paenibacillus septentrionalis</name>
    <dbReference type="NCBI Taxonomy" id="429342"/>
    <lineage>
        <taxon>Bacteria</taxon>
        <taxon>Bacillati</taxon>
        <taxon>Bacillota</taxon>
        <taxon>Bacilli</taxon>
        <taxon>Bacillales</taxon>
        <taxon>Paenibacillaceae</taxon>
        <taxon>Paenibacillus</taxon>
    </lineage>
</organism>
<dbReference type="EMBL" id="JBHSTE010000005">
    <property type="protein sequence ID" value="MFC6333956.1"/>
    <property type="molecule type" value="Genomic_DNA"/>
</dbReference>
<dbReference type="Pfam" id="PF17763">
    <property type="entry name" value="Asparaginase_C"/>
    <property type="match status" value="1"/>
</dbReference>
<evidence type="ECO:0000313" key="4">
    <source>
        <dbReference type="Proteomes" id="UP001596233"/>
    </source>
</evidence>
<evidence type="ECO:0000256" key="1">
    <source>
        <dbReference type="SAM" id="MobiDB-lite"/>
    </source>
</evidence>
<dbReference type="PIRSF" id="PIRSF001220">
    <property type="entry name" value="L-ASNase_gatD"/>
    <property type="match status" value="1"/>
</dbReference>
<feature type="domain" description="SLH" evidence="2">
    <location>
        <begin position="220"/>
        <end position="283"/>
    </location>
</feature>
<feature type="compositionally biased region" description="Pro residues" evidence="1">
    <location>
        <begin position="176"/>
        <end position="188"/>
    </location>
</feature>
<dbReference type="InterPro" id="IPR027473">
    <property type="entry name" value="L-asparaginase_C"/>
</dbReference>
<feature type="compositionally biased region" description="Pro residues" evidence="1">
    <location>
        <begin position="199"/>
        <end position="219"/>
    </location>
</feature>
<dbReference type="PANTHER" id="PTHR43308">
    <property type="entry name" value="OUTER MEMBRANE PROTEIN ALPHA-RELATED"/>
    <property type="match status" value="1"/>
</dbReference>
<dbReference type="PIRSF" id="PIRSF500176">
    <property type="entry name" value="L_ASNase"/>
    <property type="match status" value="1"/>
</dbReference>
<feature type="domain" description="SLH" evidence="2">
    <location>
        <begin position="346"/>
        <end position="403"/>
    </location>
</feature>
<dbReference type="Pfam" id="PF00395">
    <property type="entry name" value="SLH"/>
    <property type="match status" value="3"/>
</dbReference>
<protein>
    <submittedName>
        <fullName evidence="3">S-layer homology domain-containing protein</fullName>
    </submittedName>
</protein>
<proteinExistence type="predicted"/>
<dbReference type="InterPro" id="IPR036152">
    <property type="entry name" value="Asp/glu_Ase-like_sf"/>
</dbReference>
<dbReference type="InterPro" id="IPR040919">
    <property type="entry name" value="Asparaginase_C"/>
</dbReference>
<dbReference type="PANTHER" id="PTHR43308:SF5">
    <property type="entry name" value="S-LAYER PROTEIN _ PEPTIDOGLYCAN ENDO-BETA-N-ACETYLGLUCOSAMINIDASE"/>
    <property type="match status" value="1"/>
</dbReference>
<dbReference type="SUPFAM" id="SSF53774">
    <property type="entry name" value="Glutaminase/Asparaginase"/>
    <property type="match status" value="1"/>
</dbReference>
<comment type="caution">
    <text evidence="3">The sequence shown here is derived from an EMBL/GenBank/DDBJ whole genome shotgun (WGS) entry which is preliminary data.</text>
</comment>
<dbReference type="InterPro" id="IPR051465">
    <property type="entry name" value="Cell_Envelope_Struct_Comp"/>
</dbReference>
<evidence type="ECO:0000259" key="2">
    <source>
        <dbReference type="PROSITE" id="PS51272"/>
    </source>
</evidence>
<gene>
    <name evidence="3" type="ORF">ACFP56_15115</name>
</gene>
<keyword evidence="4" id="KW-1185">Reference proteome</keyword>
<dbReference type="InterPro" id="IPR001119">
    <property type="entry name" value="SLH_dom"/>
</dbReference>
<dbReference type="Gene3D" id="3.40.50.40">
    <property type="match status" value="1"/>
</dbReference>
<evidence type="ECO:0000313" key="3">
    <source>
        <dbReference type="EMBL" id="MFC6333956.1"/>
    </source>
</evidence>
<dbReference type="RefSeq" id="WP_379236000.1">
    <property type="nucleotide sequence ID" value="NZ_JBHSTE010000005.1"/>
</dbReference>
<sequence length="403" mass="42783">MDTFETPMFGVLGYVDDRAVRMYRLNGRAMKAGTEDWKTPFNLKTIIKEDLPSVGIAYNYQDAGAGAITGMVNDGVKGIVTAGTGAGGISSKLSTERAAAVRDGVVFVSTSRTGTGSVYSSGNGIISGDNLDPQHARIMLILTLAFTDNLEQMRTWFATVGTQEIVVNVNKVEEPAPSPEPSPSPTPRPGNSSGDPGIEPSPEPTTTPEPEPTTAPEPETPSIVFTDTSGHWAEEAIAEAVKRNIVQGYSDGSFKPEGQVTRAEFTVMLMRMLGVEQSSTTTSFADDSSIGNWAKSAVAAAVEKGFINGYTDGSFQPNRTINRMEFAVIAVRALGIDTTPYRSTTFSDDQAIAPWAKASIAAAVDAGIIQGKGNNRFDPAGTATRAEAITVIMNMSKNVHKQQ</sequence>
<accession>A0ABW1V978</accession>
<name>A0ABW1V978_9BACL</name>
<dbReference type="InterPro" id="IPR006034">
    <property type="entry name" value="Asparaginase/glutaminase-like"/>
</dbReference>
<dbReference type="Proteomes" id="UP001596233">
    <property type="component" value="Unassembled WGS sequence"/>
</dbReference>
<feature type="domain" description="SLH" evidence="2">
    <location>
        <begin position="284"/>
        <end position="344"/>
    </location>
</feature>
<feature type="region of interest" description="Disordered" evidence="1">
    <location>
        <begin position="173"/>
        <end position="225"/>
    </location>
</feature>
<dbReference type="SMART" id="SM00870">
    <property type="entry name" value="Asparaginase"/>
    <property type="match status" value="1"/>
</dbReference>
<reference evidence="4" key="1">
    <citation type="journal article" date="2019" name="Int. J. Syst. Evol. Microbiol.">
        <title>The Global Catalogue of Microorganisms (GCM) 10K type strain sequencing project: providing services to taxonomists for standard genome sequencing and annotation.</title>
        <authorList>
            <consortium name="The Broad Institute Genomics Platform"/>
            <consortium name="The Broad Institute Genome Sequencing Center for Infectious Disease"/>
            <person name="Wu L."/>
            <person name="Ma J."/>
        </authorList>
    </citation>
    <scope>NUCLEOTIDE SEQUENCE [LARGE SCALE GENOMIC DNA]</scope>
    <source>
        <strain evidence="4">PCU 280</strain>
    </source>
</reference>